<evidence type="ECO:0000256" key="4">
    <source>
        <dbReference type="SAM" id="MobiDB-lite"/>
    </source>
</evidence>
<dbReference type="InterPro" id="IPR030045">
    <property type="entry name" value="CTNNAL1"/>
</dbReference>
<gene>
    <name evidence="5" type="ORF">MEDL_10179</name>
</gene>
<dbReference type="Gene3D" id="1.20.120.230">
    <property type="entry name" value="Alpha-catenin/vinculin-like"/>
    <property type="match status" value="4"/>
</dbReference>
<evidence type="ECO:0000313" key="5">
    <source>
        <dbReference type="EMBL" id="CAG2195221.1"/>
    </source>
</evidence>
<dbReference type="OrthoDB" id="6376697at2759"/>
<dbReference type="Pfam" id="PF01044">
    <property type="entry name" value="Vinculin"/>
    <property type="match status" value="2"/>
</dbReference>
<dbReference type="Gene3D" id="6.10.250.2510">
    <property type="match status" value="1"/>
</dbReference>
<evidence type="ECO:0000256" key="3">
    <source>
        <dbReference type="ARBA" id="ARBA00022490"/>
    </source>
</evidence>
<proteinExistence type="inferred from homology"/>
<dbReference type="GO" id="GO:0051015">
    <property type="term" value="F:actin filament binding"/>
    <property type="evidence" value="ECO:0007669"/>
    <property type="project" value="InterPro"/>
</dbReference>
<dbReference type="SUPFAM" id="SSF47220">
    <property type="entry name" value="alpha-catenin/vinculin-like"/>
    <property type="match status" value="3"/>
</dbReference>
<organism evidence="5 6">
    <name type="scientific">Mytilus edulis</name>
    <name type="common">Blue mussel</name>
    <dbReference type="NCBI Taxonomy" id="6550"/>
    <lineage>
        <taxon>Eukaryota</taxon>
        <taxon>Metazoa</taxon>
        <taxon>Spiralia</taxon>
        <taxon>Lophotrochozoa</taxon>
        <taxon>Mollusca</taxon>
        <taxon>Bivalvia</taxon>
        <taxon>Autobranchia</taxon>
        <taxon>Pteriomorphia</taxon>
        <taxon>Mytilida</taxon>
        <taxon>Mytiloidea</taxon>
        <taxon>Mytilidae</taxon>
        <taxon>Mytilinae</taxon>
        <taxon>Mytilus</taxon>
    </lineage>
</organism>
<dbReference type="AlphaFoldDB" id="A0A8S3QF39"/>
<feature type="compositionally biased region" description="Low complexity" evidence="4">
    <location>
        <begin position="765"/>
        <end position="794"/>
    </location>
</feature>
<accession>A0A8S3QF39</accession>
<protein>
    <submittedName>
        <fullName evidence="5">Alpha-catulin</fullName>
    </submittedName>
</protein>
<dbReference type="GO" id="GO:0007155">
    <property type="term" value="P:cell adhesion"/>
    <property type="evidence" value="ECO:0007669"/>
    <property type="project" value="InterPro"/>
</dbReference>
<dbReference type="GO" id="GO:0007266">
    <property type="term" value="P:Rho protein signal transduction"/>
    <property type="evidence" value="ECO:0007669"/>
    <property type="project" value="InterPro"/>
</dbReference>
<feature type="compositionally biased region" description="Basic and acidic residues" evidence="4">
    <location>
        <begin position="752"/>
        <end position="764"/>
    </location>
</feature>
<keyword evidence="3" id="KW-0963">Cytoplasm</keyword>
<dbReference type="InterPro" id="IPR006077">
    <property type="entry name" value="Vinculin/catenin"/>
</dbReference>
<dbReference type="GO" id="GO:0005737">
    <property type="term" value="C:cytoplasm"/>
    <property type="evidence" value="ECO:0007669"/>
    <property type="project" value="UniProtKB-SubCell"/>
</dbReference>
<keyword evidence="6" id="KW-1185">Reference proteome</keyword>
<evidence type="ECO:0000256" key="2">
    <source>
        <dbReference type="ARBA" id="ARBA00008376"/>
    </source>
</evidence>
<reference evidence="5" key="1">
    <citation type="submission" date="2021-03" db="EMBL/GenBank/DDBJ databases">
        <authorList>
            <person name="Bekaert M."/>
        </authorList>
    </citation>
    <scope>NUCLEOTIDE SEQUENCE</scope>
</reference>
<dbReference type="EMBL" id="CAJPWZ010000510">
    <property type="protein sequence ID" value="CAG2195221.1"/>
    <property type="molecule type" value="Genomic_DNA"/>
</dbReference>
<dbReference type="PANTHER" id="PTHR46342:SF1">
    <property type="entry name" value="ALPHA-CATULIN"/>
    <property type="match status" value="1"/>
</dbReference>
<sequence>MIKPFNKNNYLELKVEKMTTTLELETNIKQLAIIGDKCPLIGISNYEKMSVSIWLFEHITTLVNHKEKARFTEKTSRSLIRVGQGVALAVEKFVTVGQTIAAENMEISDDMCEACEEARMAGSTIQRLTMIVPSKGNKTVTEKTAMVRSARQLLSAITRVLLLADKVIVKQLLVSKDKVLNALNDLDKVTSFTDFVNYFSKFGNDMVELAHLTGDRQNDLKSEKHRAQMGAARAILERSTSMLLPSCKTCLRHPDCGTAKRNRDCVFKQMRQALNMIHFIVTDGGCSQMNGHSSPITNGDSGIGLDNVHPSASKALKDLEEAVELTRVTGVSGQSCEKIHSALDSVIETAQDFTDSAYTSHDNREKIVQSCDQLRSDLQTVFEKSSSQNQNDLLSTQEAETAVLRTITSVNGLKKQLQETAMDQASELFKANEDHDLLKCLKLGGINGNVKKVDELSVKFEEHREQLEEVCKLFRHIATTEPLVITAEHNEYVLRNIGEMVLLAAKTLAEYSNSKIARENLENFAEAWESQINDLSVLVKEVNDFCQGRMDKPVYLSLPRPGKHGTSMRGPRPIKLDAEEQAKIAKLGLEMKLITSEMDAETDKWEEPDNDIVKRAKNMSSMAFSMYLFTRGEGPLKTTQDLFVQAEYFSEEGYKLYKICQEFVDRVPVCAHRDELLSYLEKIPPSCQQLHSTLKISTVGKAATFSKVDGAIQETKNLMNVIAKVVTTSFICATKYSIDYRRSPGGTRRWRTSYENRSSSDSESMHSSTQSDGLNRSSSSNRQFSSNNSLEKES</sequence>
<name>A0A8S3QF39_MYTED</name>
<feature type="region of interest" description="Disordered" evidence="4">
    <location>
        <begin position="745"/>
        <end position="794"/>
    </location>
</feature>
<comment type="caution">
    <text evidence="5">The sequence shown here is derived from an EMBL/GenBank/DDBJ whole genome shotgun (WGS) entry which is preliminary data.</text>
</comment>
<dbReference type="InterPro" id="IPR036723">
    <property type="entry name" value="Alpha-catenin/vinculin-like_sf"/>
</dbReference>
<evidence type="ECO:0000256" key="1">
    <source>
        <dbReference type="ARBA" id="ARBA00004496"/>
    </source>
</evidence>
<dbReference type="PANTHER" id="PTHR46342">
    <property type="entry name" value="ALPHA-CATULIN"/>
    <property type="match status" value="1"/>
</dbReference>
<comment type="subcellular location">
    <subcellularLocation>
        <location evidence="1">Cytoplasm</location>
    </subcellularLocation>
</comment>
<comment type="similarity">
    <text evidence="2">Belongs to the vinculin/alpha-catenin family.</text>
</comment>
<dbReference type="Proteomes" id="UP000683360">
    <property type="component" value="Unassembled WGS sequence"/>
</dbReference>
<evidence type="ECO:0000313" key="6">
    <source>
        <dbReference type="Proteomes" id="UP000683360"/>
    </source>
</evidence>